<dbReference type="Pfam" id="PF03050">
    <property type="entry name" value="DDE_Tnp_IS66"/>
    <property type="match status" value="1"/>
</dbReference>
<organism evidence="5 6">
    <name type="scientific">Victivallis vadensis</name>
    <dbReference type="NCBI Taxonomy" id="172901"/>
    <lineage>
        <taxon>Bacteria</taxon>
        <taxon>Pseudomonadati</taxon>
        <taxon>Lentisphaerota</taxon>
        <taxon>Lentisphaeria</taxon>
        <taxon>Victivallales</taxon>
        <taxon>Victivallaceae</taxon>
        <taxon>Victivallis</taxon>
    </lineage>
</organism>
<proteinExistence type="predicted"/>
<keyword evidence="1" id="KW-0175">Coiled coil</keyword>
<dbReference type="InterPro" id="IPR024463">
    <property type="entry name" value="Transposase_TnpC_homeodom"/>
</dbReference>
<reference evidence="5 6" key="1">
    <citation type="submission" date="2020-04" db="EMBL/GenBank/DDBJ databases">
        <authorList>
            <person name="Hitch T.C.A."/>
            <person name="Wylensek D."/>
            <person name="Clavel T."/>
        </authorList>
    </citation>
    <scope>NUCLEOTIDE SEQUENCE [LARGE SCALE GENOMIC DNA]</scope>
    <source>
        <strain evidence="5 6">COR2-253-APC-1A</strain>
    </source>
</reference>
<dbReference type="RefSeq" id="WP_168964363.1">
    <property type="nucleotide sequence ID" value="NZ_JABAEW010000153.1"/>
</dbReference>
<comment type="caution">
    <text evidence="5">The sequence shown here is derived from an EMBL/GenBank/DDBJ whole genome shotgun (WGS) entry which is preliminary data.</text>
</comment>
<evidence type="ECO:0000313" key="6">
    <source>
        <dbReference type="Proteomes" id="UP000576225"/>
    </source>
</evidence>
<dbReference type="PANTHER" id="PTHR33678">
    <property type="entry name" value="BLL1576 PROTEIN"/>
    <property type="match status" value="1"/>
</dbReference>
<feature type="coiled-coil region" evidence="1">
    <location>
        <begin position="9"/>
        <end position="36"/>
    </location>
</feature>
<dbReference type="EMBL" id="JABAEW010000153">
    <property type="protein sequence ID" value="NMD89485.1"/>
    <property type="molecule type" value="Genomic_DNA"/>
</dbReference>
<dbReference type="AlphaFoldDB" id="A0A848B0V6"/>
<evidence type="ECO:0000313" key="5">
    <source>
        <dbReference type="EMBL" id="NMD89485.1"/>
    </source>
</evidence>
<dbReference type="InterPro" id="IPR004291">
    <property type="entry name" value="Transposase_IS66_central"/>
</dbReference>
<feature type="compositionally biased region" description="Basic and acidic residues" evidence="2">
    <location>
        <begin position="63"/>
        <end position="78"/>
    </location>
</feature>
<name>A0A848B0V6_9BACT</name>
<feature type="region of interest" description="Disordered" evidence="2">
    <location>
        <begin position="46"/>
        <end position="81"/>
    </location>
</feature>
<dbReference type="InterPro" id="IPR052344">
    <property type="entry name" value="Transposase-related"/>
</dbReference>
<evidence type="ECO:0000259" key="3">
    <source>
        <dbReference type="Pfam" id="PF03050"/>
    </source>
</evidence>
<evidence type="ECO:0000259" key="4">
    <source>
        <dbReference type="Pfam" id="PF13007"/>
    </source>
</evidence>
<accession>A0A848B0V6</accession>
<feature type="domain" description="Transposase TnpC homeodomain" evidence="4">
    <location>
        <begin position="26"/>
        <end position="95"/>
    </location>
</feature>
<gene>
    <name evidence="5" type="ORF">HF882_23165</name>
</gene>
<dbReference type="Proteomes" id="UP000576225">
    <property type="component" value="Unassembled WGS sequence"/>
</dbReference>
<feature type="non-terminal residue" evidence="5">
    <location>
        <position position="250"/>
    </location>
</feature>
<protein>
    <submittedName>
        <fullName evidence="5">Transposase</fullName>
    </submittedName>
</protein>
<feature type="domain" description="Transposase IS66 central" evidence="3">
    <location>
        <begin position="164"/>
        <end position="248"/>
    </location>
</feature>
<dbReference type="Pfam" id="PF13007">
    <property type="entry name" value="LZ_Tnp_IS66"/>
    <property type="match status" value="1"/>
</dbReference>
<dbReference type="PANTHER" id="PTHR33678:SF1">
    <property type="entry name" value="BLL1576 PROTEIN"/>
    <property type="match status" value="1"/>
</dbReference>
<evidence type="ECO:0000256" key="1">
    <source>
        <dbReference type="SAM" id="Coils"/>
    </source>
</evidence>
<feature type="compositionally biased region" description="Acidic residues" evidence="2">
    <location>
        <begin position="48"/>
        <end position="62"/>
    </location>
</feature>
<sequence>MVLPVVTTLDEARHAIRDLAEENEKLSNELAWFRRQMFGSKTEHYIPEDETPSLFPEEEEEAPIEKAPQKVSEHERRVRQPNALSEIPSDLPREERIIDVPEEKRQGMTLIGYEESERIAYRTGLYVIHFKRAKYAEPSDALRGVVTAPAPGDVFDSVSGRTHYDISFVAKVAADKVENVIPLERQARMFSSAGLPVAPSALEDLYKRTADALLPLYERMVDRIMQCDILHADETFIKLMVKGAKKCKQA</sequence>
<evidence type="ECO:0000256" key="2">
    <source>
        <dbReference type="SAM" id="MobiDB-lite"/>
    </source>
</evidence>